<dbReference type="EMBL" id="JAROBZ020000003">
    <property type="protein sequence ID" value="MFB3170428.1"/>
    <property type="molecule type" value="Genomic_DNA"/>
</dbReference>
<feature type="transmembrane region" description="Helical" evidence="6">
    <location>
        <begin position="298"/>
        <end position="321"/>
    </location>
</feature>
<protein>
    <submittedName>
        <fullName evidence="7">O-antigen translocase</fullName>
    </submittedName>
</protein>
<comment type="caution">
    <text evidence="7">The sequence shown here is derived from an EMBL/GenBank/DDBJ whole genome shotgun (WGS) entry which is preliminary data.</text>
</comment>
<dbReference type="InterPro" id="IPR002797">
    <property type="entry name" value="Polysacc_synth"/>
</dbReference>
<feature type="transmembrane region" description="Helical" evidence="6">
    <location>
        <begin position="79"/>
        <end position="102"/>
    </location>
</feature>
<keyword evidence="2" id="KW-1003">Cell membrane</keyword>
<reference evidence="7 8" key="1">
    <citation type="submission" date="2024-05" db="EMBL/GenBank/DDBJ databases">
        <authorList>
            <person name="Venkateswaran K."/>
        </authorList>
    </citation>
    <scope>NUCLEOTIDE SEQUENCE [LARGE SCALE GENOMIC DNA]</scope>
    <source>
        <strain evidence="7 8">179-C4-2-HS</strain>
    </source>
</reference>
<keyword evidence="3 6" id="KW-0812">Transmembrane</keyword>
<feature type="transmembrane region" description="Helical" evidence="6">
    <location>
        <begin position="397"/>
        <end position="414"/>
    </location>
</feature>
<sequence length="417" mass="47919">MNLLKTSFLSSIATVIKILTGFIVNKVLALYVGPAGIAQIGQLQNFFSIVSNLSNFSISQGVTKYVSFYGEEEDTQIKYINAAITISFIASLITGLLIIVLHKYLSVLLLRSEKYADIFIYIGIFLILYAVNSILLAAVNGFKKIRKFTLINVTQSFFGLALSILLTVKWELRGAMYAYVLSQTLVLFISIGFLLKEDWVRKIRLRKVDRSILKSYSNYTVMSMIHILTVPVSFIIIRNYITDTLSFDDAGYWQGLTKISDTYLMFITMSLSVYYLPRLSEIKDDLKLKKEIFDGYKLIIPILTVILLAVYFMKDFAILILYSAEFLEMRELFLFQLIGDFFKIASWLISFNMLVKEMTKHVIITELFYSITLTVLSIVFIKMFGLIGVTYAYSLTYFLYFLMVGYMMRHILFLKAN</sequence>
<keyword evidence="5 6" id="KW-0472">Membrane</keyword>
<feature type="transmembrane region" description="Helical" evidence="6">
    <location>
        <begin position="216"/>
        <end position="241"/>
    </location>
</feature>
<feature type="transmembrane region" description="Helical" evidence="6">
    <location>
        <begin position="150"/>
        <end position="170"/>
    </location>
</feature>
<keyword evidence="8" id="KW-1185">Reference proteome</keyword>
<feature type="transmembrane region" description="Helical" evidence="6">
    <location>
        <begin position="261"/>
        <end position="277"/>
    </location>
</feature>
<accession>A0ABV4Z0C8</accession>
<name>A0ABV4Z0C8_9BACI</name>
<evidence type="ECO:0000256" key="5">
    <source>
        <dbReference type="ARBA" id="ARBA00023136"/>
    </source>
</evidence>
<evidence type="ECO:0000256" key="3">
    <source>
        <dbReference type="ARBA" id="ARBA00022692"/>
    </source>
</evidence>
<dbReference type="Proteomes" id="UP001241748">
    <property type="component" value="Unassembled WGS sequence"/>
</dbReference>
<evidence type="ECO:0000256" key="1">
    <source>
        <dbReference type="ARBA" id="ARBA00004651"/>
    </source>
</evidence>
<dbReference type="CDD" id="cd13125">
    <property type="entry name" value="MATE_like_10"/>
    <property type="match status" value="1"/>
</dbReference>
<evidence type="ECO:0000256" key="2">
    <source>
        <dbReference type="ARBA" id="ARBA00022475"/>
    </source>
</evidence>
<feature type="transmembrane region" description="Helical" evidence="6">
    <location>
        <begin position="367"/>
        <end position="391"/>
    </location>
</feature>
<keyword evidence="4 6" id="KW-1133">Transmembrane helix</keyword>
<evidence type="ECO:0000313" key="8">
    <source>
        <dbReference type="Proteomes" id="UP001241748"/>
    </source>
</evidence>
<evidence type="ECO:0000256" key="6">
    <source>
        <dbReference type="SAM" id="Phobius"/>
    </source>
</evidence>
<evidence type="ECO:0000256" key="4">
    <source>
        <dbReference type="ARBA" id="ARBA00022989"/>
    </source>
</evidence>
<comment type="subcellular location">
    <subcellularLocation>
        <location evidence="1">Cell membrane</location>
        <topology evidence="1">Multi-pass membrane protein</topology>
    </subcellularLocation>
</comment>
<feature type="transmembrane region" description="Helical" evidence="6">
    <location>
        <begin position="333"/>
        <end position="355"/>
    </location>
</feature>
<proteinExistence type="predicted"/>
<dbReference type="Pfam" id="PF01943">
    <property type="entry name" value="Polysacc_synt"/>
    <property type="match status" value="1"/>
</dbReference>
<organism evidence="7 8">
    <name type="scientific">Neobacillus driksii</name>
    <dbReference type="NCBI Taxonomy" id="3035913"/>
    <lineage>
        <taxon>Bacteria</taxon>
        <taxon>Bacillati</taxon>
        <taxon>Bacillota</taxon>
        <taxon>Bacilli</taxon>
        <taxon>Bacillales</taxon>
        <taxon>Bacillaceae</taxon>
        <taxon>Neobacillus</taxon>
    </lineage>
</organism>
<dbReference type="InterPro" id="IPR044550">
    <property type="entry name" value="WzxE"/>
</dbReference>
<dbReference type="PANTHER" id="PTHR30250:SF30">
    <property type="entry name" value="LIPID III FLIPPASE"/>
    <property type="match status" value="1"/>
</dbReference>
<feature type="transmembrane region" description="Helical" evidence="6">
    <location>
        <begin position="118"/>
        <end position="138"/>
    </location>
</feature>
<evidence type="ECO:0000313" key="7">
    <source>
        <dbReference type="EMBL" id="MFB3170428.1"/>
    </source>
</evidence>
<gene>
    <name evidence="7" type="ORF">P5G62_025275</name>
</gene>
<dbReference type="RefSeq" id="WP_306076519.1">
    <property type="nucleotide sequence ID" value="NZ_JAROBZ020000003.1"/>
</dbReference>
<dbReference type="PANTHER" id="PTHR30250">
    <property type="entry name" value="PST FAMILY PREDICTED COLANIC ACID TRANSPORTER"/>
    <property type="match status" value="1"/>
</dbReference>
<dbReference type="InterPro" id="IPR050833">
    <property type="entry name" value="Poly_Biosynth_Transport"/>
</dbReference>
<feature type="transmembrane region" description="Helical" evidence="6">
    <location>
        <begin position="176"/>
        <end position="195"/>
    </location>
</feature>